<evidence type="ECO:0000256" key="5">
    <source>
        <dbReference type="ARBA" id="ARBA00023136"/>
    </source>
</evidence>
<evidence type="ECO:0000256" key="6">
    <source>
        <dbReference type="SAM" id="MobiDB-lite"/>
    </source>
</evidence>
<dbReference type="AlphaFoldDB" id="A0ABD6CYT7"/>
<evidence type="ECO:0000256" key="2">
    <source>
        <dbReference type="ARBA" id="ARBA00022475"/>
    </source>
</evidence>
<dbReference type="Pfam" id="PF03631">
    <property type="entry name" value="Virul_fac_BrkB"/>
    <property type="match status" value="1"/>
</dbReference>
<proteinExistence type="predicted"/>
<feature type="transmembrane region" description="Helical" evidence="7">
    <location>
        <begin position="350"/>
        <end position="370"/>
    </location>
</feature>
<organism evidence="8 9">
    <name type="scientific">Haloplanus ruber</name>
    <dbReference type="NCBI Taxonomy" id="869892"/>
    <lineage>
        <taxon>Archaea</taxon>
        <taxon>Methanobacteriati</taxon>
        <taxon>Methanobacteriota</taxon>
        <taxon>Stenosarchaea group</taxon>
        <taxon>Halobacteria</taxon>
        <taxon>Halobacteriales</taxon>
        <taxon>Haloferacaceae</taxon>
        <taxon>Haloplanus</taxon>
    </lineage>
</organism>
<dbReference type="PANTHER" id="PTHR30213">
    <property type="entry name" value="INNER MEMBRANE PROTEIN YHJD"/>
    <property type="match status" value="1"/>
</dbReference>
<dbReference type="RefSeq" id="WP_256405641.1">
    <property type="nucleotide sequence ID" value="NZ_CP187151.1"/>
</dbReference>
<dbReference type="EMBL" id="JBHUDL010000009">
    <property type="protein sequence ID" value="MFD1633477.1"/>
    <property type="molecule type" value="Genomic_DNA"/>
</dbReference>
<gene>
    <name evidence="8" type="ORF">ACFSBJ_06970</name>
</gene>
<reference evidence="8 9" key="1">
    <citation type="journal article" date="2019" name="Int. J. Syst. Evol. Microbiol.">
        <title>The Global Catalogue of Microorganisms (GCM) 10K type strain sequencing project: providing services to taxonomists for standard genome sequencing and annotation.</title>
        <authorList>
            <consortium name="The Broad Institute Genomics Platform"/>
            <consortium name="The Broad Institute Genome Sequencing Center for Infectious Disease"/>
            <person name="Wu L."/>
            <person name="Ma J."/>
        </authorList>
    </citation>
    <scope>NUCLEOTIDE SEQUENCE [LARGE SCALE GENOMIC DNA]</scope>
    <source>
        <strain evidence="8 9">CGMCC 1.10594</strain>
    </source>
</reference>
<accession>A0ABD6CYT7</accession>
<feature type="transmembrane region" description="Helical" evidence="7">
    <location>
        <begin position="31"/>
        <end position="53"/>
    </location>
</feature>
<feature type="transmembrane region" description="Helical" evidence="7">
    <location>
        <begin position="160"/>
        <end position="183"/>
    </location>
</feature>
<keyword evidence="5 7" id="KW-0472">Membrane</keyword>
<keyword evidence="9" id="KW-1185">Reference proteome</keyword>
<dbReference type="InterPro" id="IPR017039">
    <property type="entry name" value="Virul_fac_BrkB"/>
</dbReference>
<dbReference type="Proteomes" id="UP001597075">
    <property type="component" value="Unassembled WGS sequence"/>
</dbReference>
<keyword evidence="4 7" id="KW-1133">Transmembrane helix</keyword>
<feature type="region of interest" description="Disordered" evidence="6">
    <location>
        <begin position="265"/>
        <end position="298"/>
    </location>
</feature>
<evidence type="ECO:0000256" key="4">
    <source>
        <dbReference type="ARBA" id="ARBA00022989"/>
    </source>
</evidence>
<feature type="transmembrane region" description="Helical" evidence="7">
    <location>
        <begin position="195"/>
        <end position="219"/>
    </location>
</feature>
<comment type="subcellular location">
    <subcellularLocation>
        <location evidence="1">Cell membrane</location>
        <topology evidence="1">Multi-pass membrane protein</topology>
    </subcellularLocation>
</comment>
<feature type="transmembrane region" description="Helical" evidence="7">
    <location>
        <begin position="376"/>
        <end position="401"/>
    </location>
</feature>
<evidence type="ECO:0000313" key="9">
    <source>
        <dbReference type="Proteomes" id="UP001597075"/>
    </source>
</evidence>
<keyword evidence="3 7" id="KW-0812">Transmembrane</keyword>
<sequence>MSVRLARPLTVVRAVADDVRDRDVSTLAASIAYYAFISVLPLLVLATVVATTVGGPSLRTTVVDLAGRYLLPVGRGVVDDALTNTTGQGGITLVGLGLLLWSALKLFRGVDTAFARIYGTTPRRFLGSVRAGVTILLAAGVGAFGGVALVGAVAVLRLPAASIVAPLLFFSALFAALFPVYYVTPAVDLSPREALPGALLGALGWTLLGTAFALYAAVATTNGRFALYGVLGAVLLLVTWFYLAGLVLLVGATLNAVLGGRATAPNRQVQHPRDRDDLTTAMTGDDTRRDAEPSPAPDIEDLNERVEALRADLDDFEADVEDRTVDKPALEEDLKAYVRRRMRRGHARGWGPYLVLLYGTAMTLGAFYFFSSDLLAIVAMIVIFLSTLGLYALFVLVGAGLSLLEKPAQALDAVRRFRR</sequence>
<comment type="caution">
    <text evidence="8">The sequence shown here is derived from an EMBL/GenBank/DDBJ whole genome shotgun (WGS) entry which is preliminary data.</text>
</comment>
<feature type="transmembrane region" description="Helical" evidence="7">
    <location>
        <begin position="128"/>
        <end position="154"/>
    </location>
</feature>
<name>A0ABD6CYT7_9EURY</name>
<protein>
    <submittedName>
        <fullName evidence="8">YihY/virulence factor BrkB family protein</fullName>
    </submittedName>
</protein>
<evidence type="ECO:0000256" key="7">
    <source>
        <dbReference type="SAM" id="Phobius"/>
    </source>
</evidence>
<dbReference type="PANTHER" id="PTHR30213:SF0">
    <property type="entry name" value="UPF0761 MEMBRANE PROTEIN YIHY"/>
    <property type="match status" value="1"/>
</dbReference>
<keyword evidence="2" id="KW-1003">Cell membrane</keyword>
<evidence type="ECO:0000256" key="1">
    <source>
        <dbReference type="ARBA" id="ARBA00004651"/>
    </source>
</evidence>
<dbReference type="NCBIfam" id="TIGR00765">
    <property type="entry name" value="yihY_not_rbn"/>
    <property type="match status" value="1"/>
</dbReference>
<evidence type="ECO:0000256" key="3">
    <source>
        <dbReference type="ARBA" id="ARBA00022692"/>
    </source>
</evidence>
<dbReference type="GO" id="GO:0005886">
    <property type="term" value="C:plasma membrane"/>
    <property type="evidence" value="ECO:0007669"/>
    <property type="project" value="UniProtKB-SubCell"/>
</dbReference>
<feature type="transmembrane region" description="Helical" evidence="7">
    <location>
        <begin position="225"/>
        <end position="258"/>
    </location>
</feature>
<evidence type="ECO:0000313" key="8">
    <source>
        <dbReference type="EMBL" id="MFD1633477.1"/>
    </source>
</evidence>
<feature type="transmembrane region" description="Helical" evidence="7">
    <location>
        <begin position="89"/>
        <end position="107"/>
    </location>
</feature>